<accession>A0A5N6DLW9</accession>
<feature type="transmembrane region" description="Helical" evidence="1">
    <location>
        <begin position="15"/>
        <end position="37"/>
    </location>
</feature>
<evidence type="ECO:0000313" key="3">
    <source>
        <dbReference type="EMBL" id="KAB8205130.1"/>
    </source>
</evidence>
<evidence type="ECO:0000313" key="4">
    <source>
        <dbReference type="Proteomes" id="UP000326532"/>
    </source>
</evidence>
<feature type="transmembrane region" description="Helical" evidence="1">
    <location>
        <begin position="127"/>
        <end position="151"/>
    </location>
</feature>
<dbReference type="PANTHER" id="PTHR39614:SF2">
    <property type="entry name" value="INTEGRAL MEMBRANE PROTEIN"/>
    <property type="match status" value="1"/>
</dbReference>
<gene>
    <name evidence="3" type="ORF">BDV34DRAFT_104353</name>
</gene>
<dbReference type="AlphaFoldDB" id="A0A5N6DLW9"/>
<feature type="transmembrane region" description="Helical" evidence="1">
    <location>
        <begin position="92"/>
        <end position="115"/>
    </location>
</feature>
<feature type="transmembrane region" description="Helical" evidence="1">
    <location>
        <begin position="204"/>
        <end position="224"/>
    </location>
</feature>
<dbReference type="PANTHER" id="PTHR39614">
    <property type="entry name" value="INTEGRAL MEMBRANE PROTEIN"/>
    <property type="match status" value="1"/>
</dbReference>
<sequence>MGGPYPITPTDQRGLIVITATLFMSWMCTVCLFRLYMRLVMNGPLGADDFAAFAGGALGIGHVGAIMASVSHGFGRPLQEMPASEARSARKALYAADLLFLAGHSAAKVSVCLLLRRLGRVTKYLNGCNVALIVIGLWTIASILGIAISWQPSNHWNLSRTVIDRNTGWKVLTTVDIMIEAFLVGLSILLVWDIQMPRKQKVAVICAFSTRTAIIAVAVVRQVYINRAFEEPRLPVRVSNAVIATEVLLQCSLMAATIPCIKPFIASFDTGWGQGTIKRGESYFAQSTESESRNVPHHFQNIVGLEMVVPGSAQSQDSQSSRQFIICGERESISEIELIDMDRRSVESRE</sequence>
<dbReference type="Pfam" id="PF20684">
    <property type="entry name" value="Fung_rhodopsin"/>
    <property type="match status" value="1"/>
</dbReference>
<dbReference type="EMBL" id="ML734973">
    <property type="protein sequence ID" value="KAB8205130.1"/>
    <property type="molecule type" value="Genomic_DNA"/>
</dbReference>
<keyword evidence="1" id="KW-1133">Transmembrane helix</keyword>
<feature type="domain" description="Rhodopsin" evidence="2">
    <location>
        <begin position="33"/>
        <end position="265"/>
    </location>
</feature>
<organism evidence="3 4">
    <name type="scientific">Aspergillus parasiticus</name>
    <dbReference type="NCBI Taxonomy" id="5067"/>
    <lineage>
        <taxon>Eukaryota</taxon>
        <taxon>Fungi</taxon>
        <taxon>Dikarya</taxon>
        <taxon>Ascomycota</taxon>
        <taxon>Pezizomycotina</taxon>
        <taxon>Eurotiomycetes</taxon>
        <taxon>Eurotiomycetidae</taxon>
        <taxon>Eurotiales</taxon>
        <taxon>Aspergillaceae</taxon>
        <taxon>Aspergillus</taxon>
        <taxon>Aspergillus subgen. Circumdati</taxon>
    </lineage>
</organism>
<dbReference type="Proteomes" id="UP000326532">
    <property type="component" value="Unassembled WGS sequence"/>
</dbReference>
<evidence type="ECO:0000256" key="1">
    <source>
        <dbReference type="SAM" id="Phobius"/>
    </source>
</evidence>
<name>A0A5N6DLW9_ASPPA</name>
<keyword evidence="1" id="KW-0472">Membrane</keyword>
<proteinExistence type="predicted"/>
<dbReference type="VEuPathDB" id="FungiDB:BDV34DRAFT_104353"/>
<keyword evidence="4" id="KW-1185">Reference proteome</keyword>
<reference evidence="3 4" key="1">
    <citation type="submission" date="2019-04" db="EMBL/GenBank/DDBJ databases">
        <title>Fungal friends and foes A comparative genomics study of 23 Aspergillus species from section Flavi.</title>
        <authorList>
            <consortium name="DOE Joint Genome Institute"/>
            <person name="Kjaerbolling I."/>
            <person name="Vesth T.C."/>
            <person name="Frisvad J.C."/>
            <person name="Nybo J.L."/>
            <person name="Theobald S."/>
            <person name="Kildgaard S."/>
            <person name="Petersen T.I."/>
            <person name="Kuo A."/>
            <person name="Sato A."/>
            <person name="Lyhne E.K."/>
            <person name="Kogle M.E."/>
            <person name="Wiebenga A."/>
            <person name="Kun R.S."/>
            <person name="Lubbers R.J."/>
            <person name="Makela M.R."/>
            <person name="Barry K."/>
            <person name="Chovatia M."/>
            <person name="Clum A."/>
            <person name="Daum C."/>
            <person name="Haridas S."/>
            <person name="He G."/>
            <person name="LaButti K."/>
            <person name="Lipzen A."/>
            <person name="Mondo S."/>
            <person name="Pangilinan J."/>
            <person name="Riley R."/>
            <person name="Salamov A."/>
            <person name="Simmons B.A."/>
            <person name="Magnuson J.K."/>
            <person name="Henrissat B."/>
            <person name="Mortensen U.H."/>
            <person name="Larsen T.O."/>
            <person name="De vries R.P."/>
            <person name="Grigoriev I.V."/>
            <person name="Machida M."/>
            <person name="Baker S.E."/>
            <person name="Andersen M.R."/>
        </authorList>
    </citation>
    <scope>NUCLEOTIDE SEQUENCE [LARGE SCALE GENOMIC DNA]</scope>
    <source>
        <strain evidence="3 4">CBS 117618</strain>
    </source>
</reference>
<evidence type="ECO:0000259" key="2">
    <source>
        <dbReference type="Pfam" id="PF20684"/>
    </source>
</evidence>
<protein>
    <recommendedName>
        <fullName evidence="2">Rhodopsin domain-containing protein</fullName>
    </recommendedName>
</protein>
<feature type="transmembrane region" description="Helical" evidence="1">
    <location>
        <begin position="49"/>
        <end position="72"/>
    </location>
</feature>
<dbReference type="OMA" id="LMSWMVL"/>
<feature type="transmembrane region" description="Helical" evidence="1">
    <location>
        <begin position="171"/>
        <end position="192"/>
    </location>
</feature>
<dbReference type="InterPro" id="IPR049326">
    <property type="entry name" value="Rhodopsin_dom_fungi"/>
</dbReference>
<keyword evidence="1" id="KW-0812">Transmembrane</keyword>